<keyword evidence="2 8" id="KW-0547">Nucleotide-binding</keyword>
<dbReference type="STRING" id="1480694.DC28_03165"/>
<dbReference type="FunFam" id="1.10.240.10:FF:000001">
    <property type="entry name" value="Tyrosine--tRNA ligase"/>
    <property type="match status" value="1"/>
</dbReference>
<comment type="subunit">
    <text evidence="8">Homodimer.</text>
</comment>
<evidence type="ECO:0000259" key="10">
    <source>
        <dbReference type="Pfam" id="PF22421"/>
    </source>
</evidence>
<dbReference type="GO" id="GO:0006437">
    <property type="term" value="P:tyrosyl-tRNA aminoacylation"/>
    <property type="evidence" value="ECO:0007669"/>
    <property type="project" value="UniProtKB-UniRule"/>
</dbReference>
<dbReference type="InterPro" id="IPR054608">
    <property type="entry name" value="SYY-like_C"/>
</dbReference>
<feature type="binding site" evidence="8">
    <location>
        <position position="48"/>
    </location>
    <ligand>
        <name>L-tyrosine</name>
        <dbReference type="ChEBI" id="CHEBI:58315"/>
    </ligand>
</feature>
<dbReference type="SUPFAM" id="SSF52374">
    <property type="entry name" value="Nucleotidylyl transferase"/>
    <property type="match status" value="1"/>
</dbReference>
<evidence type="ECO:0000256" key="6">
    <source>
        <dbReference type="ARBA" id="ARBA00023146"/>
    </source>
</evidence>
<comment type="caution">
    <text evidence="11">The sequence shown here is derived from an EMBL/GenBank/DDBJ whole genome shotgun (WGS) entry which is preliminary data.</text>
</comment>
<dbReference type="InterPro" id="IPR001412">
    <property type="entry name" value="aa-tRNA-synth_I_CS"/>
</dbReference>
<evidence type="ECO:0000256" key="2">
    <source>
        <dbReference type="ARBA" id="ARBA00022741"/>
    </source>
</evidence>
<dbReference type="CDD" id="cd00165">
    <property type="entry name" value="S4"/>
    <property type="match status" value="1"/>
</dbReference>
<dbReference type="Pfam" id="PF22421">
    <property type="entry name" value="SYY_C-terminal"/>
    <property type="match status" value="1"/>
</dbReference>
<evidence type="ECO:0000256" key="1">
    <source>
        <dbReference type="ARBA" id="ARBA00022598"/>
    </source>
</evidence>
<evidence type="ECO:0000313" key="11">
    <source>
        <dbReference type="EMBL" id="KGE73647.1"/>
    </source>
</evidence>
<dbReference type="RefSeq" id="WP_037545653.1">
    <property type="nucleotide sequence ID" value="NZ_JNUP01000023.1"/>
</dbReference>
<feature type="domain" description="Tyrosine--tRNA ligase SYY-like C-terminal" evidence="10">
    <location>
        <begin position="344"/>
        <end position="422"/>
    </location>
</feature>
<evidence type="ECO:0000256" key="4">
    <source>
        <dbReference type="ARBA" id="ARBA00022884"/>
    </source>
</evidence>
<dbReference type="PRINTS" id="PR01040">
    <property type="entry name" value="TRNASYNTHTYR"/>
</dbReference>
<comment type="similarity">
    <text evidence="8">Belongs to the class-I aminoacyl-tRNA synthetase family. TyrS type 1 subfamily.</text>
</comment>
<dbReference type="SUPFAM" id="SSF55174">
    <property type="entry name" value="Alpha-L RNA-binding motif"/>
    <property type="match status" value="1"/>
</dbReference>
<dbReference type="InterPro" id="IPR002305">
    <property type="entry name" value="aa-tRNA-synth_Ic"/>
</dbReference>
<dbReference type="OrthoDB" id="9804243at2"/>
<evidence type="ECO:0000256" key="7">
    <source>
        <dbReference type="ARBA" id="ARBA00048248"/>
    </source>
</evidence>
<dbReference type="EC" id="6.1.1.1" evidence="8"/>
<reference evidence="11 12" key="1">
    <citation type="submission" date="2014-05" db="EMBL/GenBank/DDBJ databases">
        <title>De novo Genome Sequence of Spirocheata sp.</title>
        <authorList>
            <person name="Shivani Y."/>
            <person name="Subhash Y."/>
            <person name="Tushar L."/>
            <person name="Sasikala C."/>
            <person name="Ramana C.V."/>
        </authorList>
    </citation>
    <scope>NUCLEOTIDE SEQUENCE [LARGE SCALE GENOMIC DNA]</scope>
    <source>
        <strain evidence="11 12">JC230</strain>
    </source>
</reference>
<dbReference type="Gene3D" id="3.40.50.620">
    <property type="entry name" value="HUPs"/>
    <property type="match status" value="1"/>
</dbReference>
<dbReference type="PANTHER" id="PTHR11766">
    <property type="entry name" value="TYROSYL-TRNA SYNTHETASE"/>
    <property type="match status" value="1"/>
</dbReference>
<comment type="subcellular location">
    <subcellularLocation>
        <location evidence="8">Cytoplasm</location>
    </subcellularLocation>
</comment>
<keyword evidence="6 8" id="KW-0030">Aminoacyl-tRNA synthetase</keyword>
<keyword evidence="5 8" id="KW-0648">Protein biosynthesis</keyword>
<proteinExistence type="inferred from homology"/>
<evidence type="ECO:0000256" key="8">
    <source>
        <dbReference type="HAMAP-Rule" id="MF_02006"/>
    </source>
</evidence>
<dbReference type="InterPro" id="IPR014729">
    <property type="entry name" value="Rossmann-like_a/b/a_fold"/>
</dbReference>
<dbReference type="GO" id="GO:0005524">
    <property type="term" value="F:ATP binding"/>
    <property type="evidence" value="ECO:0007669"/>
    <property type="project" value="UniProtKB-UniRule"/>
</dbReference>
<evidence type="ECO:0000313" key="12">
    <source>
        <dbReference type="Proteomes" id="UP000029692"/>
    </source>
</evidence>
<comment type="function">
    <text evidence="8">Catalyzes the attachment of tyrosine to tRNA(Tyr) in a two-step reaction: tyrosine is first activated by ATP to form Tyr-AMP and then transferred to the acceptor end of tRNA(Tyr).</text>
</comment>
<gene>
    <name evidence="8" type="primary">tyrS</name>
    <name evidence="11" type="ORF">DC28_03165</name>
</gene>
<comment type="catalytic activity">
    <reaction evidence="7 8">
        <text>tRNA(Tyr) + L-tyrosine + ATP = L-tyrosyl-tRNA(Tyr) + AMP + diphosphate + H(+)</text>
        <dbReference type="Rhea" id="RHEA:10220"/>
        <dbReference type="Rhea" id="RHEA-COMP:9706"/>
        <dbReference type="Rhea" id="RHEA-COMP:9707"/>
        <dbReference type="ChEBI" id="CHEBI:15378"/>
        <dbReference type="ChEBI" id="CHEBI:30616"/>
        <dbReference type="ChEBI" id="CHEBI:33019"/>
        <dbReference type="ChEBI" id="CHEBI:58315"/>
        <dbReference type="ChEBI" id="CHEBI:78442"/>
        <dbReference type="ChEBI" id="CHEBI:78536"/>
        <dbReference type="ChEBI" id="CHEBI:456215"/>
        <dbReference type="EC" id="6.1.1.1"/>
    </reaction>
</comment>
<dbReference type="PROSITE" id="PS50889">
    <property type="entry name" value="S4"/>
    <property type="match status" value="1"/>
</dbReference>
<dbReference type="eggNOG" id="COG0162">
    <property type="taxonomic scope" value="Bacteria"/>
</dbReference>
<keyword evidence="1 8" id="KW-0436">Ligase</keyword>
<keyword evidence="8" id="KW-0963">Cytoplasm</keyword>
<keyword evidence="12" id="KW-1185">Reference proteome</keyword>
<keyword evidence="4 9" id="KW-0694">RNA-binding</keyword>
<dbReference type="InterPro" id="IPR002307">
    <property type="entry name" value="Tyr-tRNA-ligase"/>
</dbReference>
<organism evidence="11 12">
    <name type="scientific">Spirochaeta lutea</name>
    <dbReference type="NCBI Taxonomy" id="1480694"/>
    <lineage>
        <taxon>Bacteria</taxon>
        <taxon>Pseudomonadati</taxon>
        <taxon>Spirochaetota</taxon>
        <taxon>Spirochaetia</taxon>
        <taxon>Spirochaetales</taxon>
        <taxon>Spirochaetaceae</taxon>
        <taxon>Spirochaeta</taxon>
    </lineage>
</organism>
<dbReference type="Pfam" id="PF00579">
    <property type="entry name" value="tRNA-synt_1b"/>
    <property type="match status" value="1"/>
</dbReference>
<dbReference type="HAMAP" id="MF_02006">
    <property type="entry name" value="Tyr_tRNA_synth_type1"/>
    <property type="match status" value="1"/>
</dbReference>
<dbReference type="PANTHER" id="PTHR11766:SF0">
    <property type="entry name" value="TYROSINE--TRNA LIGASE, MITOCHONDRIAL"/>
    <property type="match status" value="1"/>
</dbReference>
<dbReference type="GO" id="GO:0004831">
    <property type="term" value="F:tyrosine-tRNA ligase activity"/>
    <property type="evidence" value="ECO:0007669"/>
    <property type="project" value="UniProtKB-UniRule"/>
</dbReference>
<dbReference type="EMBL" id="JNUP01000023">
    <property type="protein sequence ID" value="KGE73647.1"/>
    <property type="molecule type" value="Genomic_DNA"/>
</dbReference>
<evidence type="ECO:0000256" key="5">
    <source>
        <dbReference type="ARBA" id="ARBA00022917"/>
    </source>
</evidence>
<dbReference type="InterPro" id="IPR024088">
    <property type="entry name" value="Tyr-tRNA-ligase_bac-type"/>
</dbReference>
<dbReference type="AlphaFoldDB" id="A0A098R4F6"/>
<feature type="short sequence motif" description="'HIGH' region" evidence="8">
    <location>
        <begin position="53"/>
        <end position="62"/>
    </location>
</feature>
<sequence>MNDSPTQVTNAAVTSSALGVLQERGFLQQCTDIQILDELFNKGSVGMYTGFDPTGPSLHVGHVVPLFAMAHMARCGHTVYALIGGGTAKIGDPSGKSEMRKMLTPEQIASNGESIGRQIMQFFQKAGVSPDRVRIVNNSEWLDGLRYIEFLRDIGKHFSVNRMLSFETYKMRMETGLSFIEFNYQLLQSYDFMVLNRDHGVQLQAGGDDQWGNIVAGIDLIRRTGGKQCFGLTYPLITRTDGKKMGKTEKGAVFLDPALTSPYDFFQYWRNIPDQDVGSFLKVFTFMDLAEIEQLSHLEGQAINEAKERLALEFTRLIHGEVEAQKALETARSAFGSSAGADISAMPSLEISREEFQKGIGVLDLFARTSLCASRSEARRLVTQGGARIQDQVIHDPETIVQEQFIQDGQLILKAGKKRFFRIILVP</sequence>
<name>A0A098R4F6_9SPIO</name>
<dbReference type="InterPro" id="IPR024107">
    <property type="entry name" value="Tyr-tRNA-ligase_bac_1"/>
</dbReference>
<feature type="binding site" evidence="8">
    <location>
        <position position="247"/>
    </location>
    <ligand>
        <name>ATP</name>
        <dbReference type="ChEBI" id="CHEBI:30616"/>
    </ligand>
</feature>
<dbReference type="Proteomes" id="UP000029692">
    <property type="component" value="Unassembled WGS sequence"/>
</dbReference>
<dbReference type="GO" id="GO:0003723">
    <property type="term" value="F:RNA binding"/>
    <property type="evidence" value="ECO:0007669"/>
    <property type="project" value="UniProtKB-KW"/>
</dbReference>
<accession>A0A098R4F6</accession>
<evidence type="ECO:0000256" key="3">
    <source>
        <dbReference type="ARBA" id="ARBA00022840"/>
    </source>
</evidence>
<dbReference type="NCBIfam" id="TIGR00234">
    <property type="entry name" value="tyrS"/>
    <property type="match status" value="1"/>
</dbReference>
<feature type="binding site" evidence="8">
    <location>
        <position position="188"/>
    </location>
    <ligand>
        <name>L-tyrosine</name>
        <dbReference type="ChEBI" id="CHEBI:58315"/>
    </ligand>
</feature>
<feature type="binding site" evidence="8">
    <location>
        <position position="184"/>
    </location>
    <ligand>
        <name>L-tyrosine</name>
        <dbReference type="ChEBI" id="CHEBI:58315"/>
    </ligand>
</feature>
<dbReference type="Gene3D" id="1.10.240.10">
    <property type="entry name" value="Tyrosyl-Transfer RNA Synthetase"/>
    <property type="match status" value="1"/>
</dbReference>
<dbReference type="InterPro" id="IPR036986">
    <property type="entry name" value="S4_RNA-bd_sf"/>
</dbReference>
<protein>
    <recommendedName>
        <fullName evidence="8">Tyrosine--tRNA ligase</fullName>
        <ecNumber evidence="8">6.1.1.1</ecNumber>
    </recommendedName>
    <alternativeName>
        <fullName evidence="8">Tyrosyl-tRNA synthetase</fullName>
        <shortName evidence="8">TyrRS</shortName>
    </alternativeName>
</protein>
<dbReference type="Gene3D" id="3.10.290.10">
    <property type="entry name" value="RNA-binding S4 domain"/>
    <property type="match status" value="1"/>
</dbReference>
<dbReference type="CDD" id="cd00805">
    <property type="entry name" value="TyrRS_core"/>
    <property type="match status" value="1"/>
</dbReference>
<dbReference type="GO" id="GO:0005829">
    <property type="term" value="C:cytosol"/>
    <property type="evidence" value="ECO:0007669"/>
    <property type="project" value="TreeGrafter"/>
</dbReference>
<dbReference type="PROSITE" id="PS00178">
    <property type="entry name" value="AA_TRNA_LIGASE_I"/>
    <property type="match status" value="1"/>
</dbReference>
<keyword evidence="3 8" id="KW-0067">ATP-binding</keyword>
<evidence type="ECO:0000256" key="9">
    <source>
        <dbReference type="PROSITE-ProRule" id="PRU00182"/>
    </source>
</evidence>
<feature type="short sequence motif" description="'KMSKS' region" evidence="8">
    <location>
        <begin position="244"/>
        <end position="248"/>
    </location>
</feature>